<gene>
    <name evidence="5" type="ORF">ACFYXI_23915</name>
</gene>
<evidence type="ECO:0000256" key="3">
    <source>
        <dbReference type="ARBA" id="ARBA00022679"/>
    </source>
</evidence>
<accession>A0ABW6SUF8</accession>
<dbReference type="RefSeq" id="WP_387414268.1">
    <property type="nucleotide sequence ID" value="NZ_JBIASD010000016.1"/>
</dbReference>
<evidence type="ECO:0000256" key="1">
    <source>
        <dbReference type="ARBA" id="ARBA00006739"/>
    </source>
</evidence>
<keyword evidence="3 5" id="KW-0808">Transferase</keyword>
<proteinExistence type="inferred from homology"/>
<keyword evidence="2 5" id="KW-0328">Glycosyltransferase</keyword>
<dbReference type="InterPro" id="IPR029044">
    <property type="entry name" value="Nucleotide-diphossugar_trans"/>
</dbReference>
<dbReference type="EMBL" id="JBIASD010000016">
    <property type="protein sequence ID" value="MFF3668636.1"/>
    <property type="molecule type" value="Genomic_DNA"/>
</dbReference>
<keyword evidence="6" id="KW-1185">Reference proteome</keyword>
<protein>
    <submittedName>
        <fullName evidence="5">Glycosyltransferase family 2 protein</fullName>
        <ecNumber evidence="5">2.4.-.-</ecNumber>
    </submittedName>
</protein>
<comment type="similarity">
    <text evidence="1">Belongs to the glycosyltransferase 2 family.</text>
</comment>
<evidence type="ECO:0000259" key="4">
    <source>
        <dbReference type="Pfam" id="PF00535"/>
    </source>
</evidence>
<dbReference type="InterPro" id="IPR001173">
    <property type="entry name" value="Glyco_trans_2-like"/>
</dbReference>
<name>A0ABW6SUF8_9ACTN</name>
<dbReference type="Pfam" id="PF00535">
    <property type="entry name" value="Glycos_transf_2"/>
    <property type="match status" value="1"/>
</dbReference>
<sequence length="281" mass="30049">MPAPPSARVTVVVATRDRRADLARSLPRHEAHVILVDNGSTDGSPRFVRERFPRVEVVEAGRNLGAPARNVGVLRARTPYVAFADDDSWWAPGALDRAAEIMDAHPRLAVLAGRVLVGENGRLDPICGEMAAGRLGLEPDLPGPSVLGFLARGAVVRRDAYLAAGGFDDVVFFVGEEERLAVDLAAAGWGLAYVEDVVAHHHPSPSGDPRGRQALAVRNALLTAVLRRPWRVVAIGALAALRAGPAGRRGLRDAARRLPSALLLRRRLPPPVEAARSLLDP</sequence>
<dbReference type="PANTHER" id="PTHR43685:SF5">
    <property type="entry name" value="GLYCOSYLTRANSFERASE EPSE-RELATED"/>
    <property type="match status" value="1"/>
</dbReference>
<evidence type="ECO:0000313" key="6">
    <source>
        <dbReference type="Proteomes" id="UP001602013"/>
    </source>
</evidence>
<evidence type="ECO:0000256" key="2">
    <source>
        <dbReference type="ARBA" id="ARBA00022676"/>
    </source>
</evidence>
<dbReference type="InterPro" id="IPR050834">
    <property type="entry name" value="Glycosyltransf_2"/>
</dbReference>
<feature type="domain" description="Glycosyltransferase 2-like" evidence="4">
    <location>
        <begin position="26"/>
        <end position="159"/>
    </location>
</feature>
<comment type="caution">
    <text evidence="5">The sequence shown here is derived from an EMBL/GenBank/DDBJ whole genome shotgun (WGS) entry which is preliminary data.</text>
</comment>
<dbReference type="EC" id="2.4.-.-" evidence="5"/>
<dbReference type="Proteomes" id="UP001602013">
    <property type="component" value="Unassembled WGS sequence"/>
</dbReference>
<evidence type="ECO:0000313" key="5">
    <source>
        <dbReference type="EMBL" id="MFF3668636.1"/>
    </source>
</evidence>
<dbReference type="GO" id="GO:0016757">
    <property type="term" value="F:glycosyltransferase activity"/>
    <property type="evidence" value="ECO:0007669"/>
    <property type="project" value="UniProtKB-KW"/>
</dbReference>
<organism evidence="5 6">
    <name type="scientific">Microtetraspora malaysiensis</name>
    <dbReference type="NCBI Taxonomy" id="161358"/>
    <lineage>
        <taxon>Bacteria</taxon>
        <taxon>Bacillati</taxon>
        <taxon>Actinomycetota</taxon>
        <taxon>Actinomycetes</taxon>
        <taxon>Streptosporangiales</taxon>
        <taxon>Streptosporangiaceae</taxon>
        <taxon>Microtetraspora</taxon>
    </lineage>
</organism>
<dbReference type="Gene3D" id="3.90.550.10">
    <property type="entry name" value="Spore Coat Polysaccharide Biosynthesis Protein SpsA, Chain A"/>
    <property type="match status" value="1"/>
</dbReference>
<dbReference type="PANTHER" id="PTHR43685">
    <property type="entry name" value="GLYCOSYLTRANSFERASE"/>
    <property type="match status" value="1"/>
</dbReference>
<dbReference type="SUPFAM" id="SSF53448">
    <property type="entry name" value="Nucleotide-diphospho-sugar transferases"/>
    <property type="match status" value="1"/>
</dbReference>
<reference evidence="5 6" key="1">
    <citation type="submission" date="2024-10" db="EMBL/GenBank/DDBJ databases">
        <title>The Natural Products Discovery Center: Release of the First 8490 Sequenced Strains for Exploring Actinobacteria Biosynthetic Diversity.</title>
        <authorList>
            <person name="Kalkreuter E."/>
            <person name="Kautsar S.A."/>
            <person name="Yang D."/>
            <person name="Bader C.D."/>
            <person name="Teijaro C.N."/>
            <person name="Fluegel L."/>
            <person name="Davis C.M."/>
            <person name="Simpson J.R."/>
            <person name="Lauterbach L."/>
            <person name="Steele A.D."/>
            <person name="Gui C."/>
            <person name="Meng S."/>
            <person name="Li G."/>
            <person name="Viehrig K."/>
            <person name="Ye F."/>
            <person name="Su P."/>
            <person name="Kiefer A.F."/>
            <person name="Nichols A."/>
            <person name="Cepeda A.J."/>
            <person name="Yan W."/>
            <person name="Fan B."/>
            <person name="Jiang Y."/>
            <person name="Adhikari A."/>
            <person name="Zheng C.-J."/>
            <person name="Schuster L."/>
            <person name="Cowan T.M."/>
            <person name="Smanski M.J."/>
            <person name="Chevrette M.G."/>
            <person name="De Carvalho L.P.S."/>
            <person name="Shen B."/>
        </authorList>
    </citation>
    <scope>NUCLEOTIDE SEQUENCE [LARGE SCALE GENOMIC DNA]</scope>
    <source>
        <strain evidence="5 6">NPDC002173</strain>
    </source>
</reference>